<feature type="region of interest" description="Disordered" evidence="1">
    <location>
        <begin position="136"/>
        <end position="159"/>
    </location>
</feature>
<feature type="domain" description="AAA+ ATPase" evidence="2">
    <location>
        <begin position="685"/>
        <end position="819"/>
    </location>
</feature>
<sequence>MAMEGTANKPKGPEPPSLPTSNQDGQDSGANNPGVSGSSVGESAHAEEQSNATFSHEVQALKMKIFALEQHLNRKSITKKSDEKSTFQDASQAQARADTEKDEFDHEIDFCARRDRIRKNFEWDLDRLFLAEEVDKRKRKKANDKRDTKVMDKMDSAKPEPNRMDWLSFQRLYDAPEKECCVIDILIGEPSDDSFGSSRGWYGYADSDMSQAHNELASLAPGQGPLPERIRVHSLVLRKILADILRSVAGDRINALANPDVPAILFIRPFKALFYAEKALRAWYAALEKNTVEEKKDKEMDQGQGGAERNRKEEKDKDSDEKDTTKSRTAMVIGRDGKQAYRVVKLGSAPHRVVPAWQRRISDKRQRPIVPFSITCVYIDFDGKSLGPVWKTFEFQRFEGERDIISFPVYPLHFHAPRRLGSTEEVKKELESLSVAETHRNTLVSRGIKFLEAAGVKHAYYAGPTQGIRDEVESEVVVDFETAFSVEDKEQQKWKPALDVMLGNPPPVELGPNEEQEGIQPCRAACCANEVVHDDTYIDQTQKDEYVEGLLPKTHDVNEQPSVAVIPRLLTELKTANATYGYTVSDDERVIMPYRVFGFVLRSRKWAQLDLSHLNEVTASSESVNSNQDKHLNNKENKRETAFHNLVLEDGHKPMIVSLIAQHFRDKRSKSGDKEQVDIVKGKGKGLIFLLHGAPGVGKTSTAEGVAELFKKPLIQVTCGDLGTTAREVEKALEMNFAYANKWDCILLLDEADVFLAGRTKEEFVRNGLVAAFTSRIHVSLYYPELDLGKTNQVFKINLEMIRQRFKEKGRTIVIDEIENFASSHFVNYPFARWNGRQIRNACQTALALSEFEAQGSNHKVIEAPNSLVHLKISHFETVQKAYLEFTKYMDDLYGTNTARRAKEGKTRAYRVDTDQSNKIYEKKSMGGSLIEKRAADFLVASQEQRHAQNFPAYTAQQQQLPQKGPNSMSAPQQQHHQQIQMQQIPMKHAWNSPGANFRTDNQGQEEVQTGLLSQQRLPTTPPPHDATSTTKSTAEIGTERTD</sequence>
<dbReference type="GO" id="GO:0005524">
    <property type="term" value="F:ATP binding"/>
    <property type="evidence" value="ECO:0007669"/>
    <property type="project" value="InterPro"/>
</dbReference>
<feature type="compositionally biased region" description="Polar residues" evidence="1">
    <location>
        <begin position="19"/>
        <end position="41"/>
    </location>
</feature>
<dbReference type="InParanoid" id="A0A1Y2DSB6"/>
<proteinExistence type="predicted"/>
<dbReference type="Pfam" id="PF22942">
    <property type="entry name" value="DUF7025"/>
    <property type="match status" value="1"/>
</dbReference>
<feature type="compositionally biased region" description="Low complexity" evidence="1">
    <location>
        <begin position="972"/>
        <end position="987"/>
    </location>
</feature>
<gene>
    <name evidence="3" type="ORF">BCR38DRAFT_466837</name>
</gene>
<name>A0A1Y2DSB6_9PEZI</name>
<feature type="region of interest" description="Disordered" evidence="1">
    <location>
        <begin position="1"/>
        <end position="55"/>
    </location>
</feature>
<dbReference type="OrthoDB" id="10042665at2759"/>
<dbReference type="InterPro" id="IPR027417">
    <property type="entry name" value="P-loop_NTPase"/>
</dbReference>
<reference evidence="3 4" key="1">
    <citation type="submission" date="2016-07" db="EMBL/GenBank/DDBJ databases">
        <title>Pervasive Adenine N6-methylation of Active Genes in Fungi.</title>
        <authorList>
            <consortium name="DOE Joint Genome Institute"/>
            <person name="Mondo S.J."/>
            <person name="Dannebaum R.O."/>
            <person name="Kuo R.C."/>
            <person name="Labutti K."/>
            <person name="Haridas S."/>
            <person name="Kuo A."/>
            <person name="Salamov A."/>
            <person name="Ahrendt S.R."/>
            <person name="Lipzen A."/>
            <person name="Sullivan W."/>
            <person name="Andreopoulos W.B."/>
            <person name="Clum A."/>
            <person name="Lindquist E."/>
            <person name="Daum C."/>
            <person name="Ramamoorthy G.K."/>
            <person name="Gryganskyi A."/>
            <person name="Culley D."/>
            <person name="Magnuson J.K."/>
            <person name="James T.Y."/>
            <person name="O'Malley M.A."/>
            <person name="Stajich J.E."/>
            <person name="Spatafora J.W."/>
            <person name="Visel A."/>
            <person name="Grigoriev I.V."/>
        </authorList>
    </citation>
    <scope>NUCLEOTIDE SEQUENCE [LARGE SCALE GENOMIC DNA]</scope>
    <source>
        <strain evidence="3 4">CBS 129021</strain>
    </source>
</reference>
<dbReference type="SMART" id="SM00382">
    <property type="entry name" value="AAA"/>
    <property type="match status" value="1"/>
</dbReference>
<dbReference type="PANTHER" id="PTHR46411">
    <property type="entry name" value="FAMILY ATPASE, PUTATIVE-RELATED"/>
    <property type="match status" value="1"/>
</dbReference>
<feature type="region of interest" description="Disordered" evidence="1">
    <location>
        <begin position="294"/>
        <end position="329"/>
    </location>
</feature>
<feature type="compositionally biased region" description="Basic and acidic residues" evidence="1">
    <location>
        <begin position="144"/>
        <end position="159"/>
    </location>
</feature>
<evidence type="ECO:0000313" key="3">
    <source>
        <dbReference type="EMBL" id="ORY62059.1"/>
    </source>
</evidence>
<dbReference type="InterPro" id="IPR003593">
    <property type="entry name" value="AAA+_ATPase"/>
</dbReference>
<dbReference type="SUPFAM" id="SSF52540">
    <property type="entry name" value="P-loop containing nucleoside triphosphate hydrolases"/>
    <property type="match status" value="1"/>
</dbReference>
<dbReference type="RefSeq" id="XP_040713895.1">
    <property type="nucleotide sequence ID" value="XM_040862730.1"/>
</dbReference>
<feature type="compositionally biased region" description="Polar residues" evidence="1">
    <location>
        <begin position="999"/>
        <end position="1019"/>
    </location>
</feature>
<feature type="compositionally biased region" description="Basic and acidic residues" evidence="1">
    <location>
        <begin position="308"/>
        <end position="326"/>
    </location>
</feature>
<keyword evidence="4" id="KW-1185">Reference proteome</keyword>
<dbReference type="EMBL" id="MCFJ01000009">
    <property type="protein sequence ID" value="ORY62059.1"/>
    <property type="molecule type" value="Genomic_DNA"/>
</dbReference>
<dbReference type="STRING" id="1141098.A0A1Y2DSB6"/>
<feature type="compositionally biased region" description="Polar residues" evidence="1">
    <location>
        <begin position="1027"/>
        <end position="1036"/>
    </location>
</feature>
<evidence type="ECO:0000256" key="1">
    <source>
        <dbReference type="SAM" id="MobiDB-lite"/>
    </source>
</evidence>
<protein>
    <recommendedName>
        <fullName evidence="2">AAA+ ATPase domain-containing protein</fullName>
    </recommendedName>
</protein>
<dbReference type="InterPro" id="IPR054289">
    <property type="entry name" value="DUF7025"/>
</dbReference>
<dbReference type="PANTHER" id="PTHR46411:SF2">
    <property type="entry name" value="AAA+ ATPASE DOMAIN-CONTAINING PROTEIN"/>
    <property type="match status" value="1"/>
</dbReference>
<dbReference type="Gene3D" id="3.40.50.300">
    <property type="entry name" value="P-loop containing nucleotide triphosphate hydrolases"/>
    <property type="match status" value="1"/>
</dbReference>
<accession>A0A1Y2DSB6</accession>
<feature type="region of interest" description="Disordered" evidence="1">
    <location>
        <begin position="77"/>
        <end position="100"/>
    </location>
</feature>
<dbReference type="Pfam" id="PF00004">
    <property type="entry name" value="AAA"/>
    <property type="match status" value="1"/>
</dbReference>
<organism evidence="3 4">
    <name type="scientific">Pseudomassariella vexata</name>
    <dbReference type="NCBI Taxonomy" id="1141098"/>
    <lineage>
        <taxon>Eukaryota</taxon>
        <taxon>Fungi</taxon>
        <taxon>Dikarya</taxon>
        <taxon>Ascomycota</taxon>
        <taxon>Pezizomycotina</taxon>
        <taxon>Sordariomycetes</taxon>
        <taxon>Xylariomycetidae</taxon>
        <taxon>Amphisphaeriales</taxon>
        <taxon>Pseudomassariaceae</taxon>
        <taxon>Pseudomassariella</taxon>
    </lineage>
</organism>
<dbReference type="Proteomes" id="UP000193689">
    <property type="component" value="Unassembled WGS sequence"/>
</dbReference>
<feature type="compositionally biased region" description="Polar residues" evidence="1">
    <location>
        <begin position="956"/>
        <end position="971"/>
    </location>
</feature>
<feature type="region of interest" description="Disordered" evidence="1">
    <location>
        <begin position="956"/>
        <end position="1043"/>
    </location>
</feature>
<dbReference type="InterPro" id="IPR003959">
    <property type="entry name" value="ATPase_AAA_core"/>
</dbReference>
<comment type="caution">
    <text evidence="3">The sequence shown here is derived from an EMBL/GenBank/DDBJ whole genome shotgun (WGS) entry which is preliminary data.</text>
</comment>
<dbReference type="AlphaFoldDB" id="A0A1Y2DSB6"/>
<dbReference type="GO" id="GO:0016887">
    <property type="term" value="F:ATP hydrolysis activity"/>
    <property type="evidence" value="ECO:0007669"/>
    <property type="project" value="InterPro"/>
</dbReference>
<evidence type="ECO:0000259" key="2">
    <source>
        <dbReference type="SMART" id="SM00382"/>
    </source>
</evidence>
<dbReference type="GeneID" id="63778942"/>
<evidence type="ECO:0000313" key="4">
    <source>
        <dbReference type="Proteomes" id="UP000193689"/>
    </source>
</evidence>